<dbReference type="InterPro" id="IPR025591">
    <property type="entry name" value="RloB"/>
</dbReference>
<evidence type="ECO:0008006" key="3">
    <source>
        <dbReference type="Google" id="ProtNLM"/>
    </source>
</evidence>
<reference evidence="1 2" key="1">
    <citation type="submission" date="2021-08" db="EMBL/GenBank/DDBJ databases">
        <authorList>
            <person name="Peeters C."/>
        </authorList>
    </citation>
    <scope>NUCLEOTIDE SEQUENCE [LARGE SCALE GENOMIC DNA]</scope>
    <source>
        <strain evidence="1 2">LMG 32289</strain>
    </source>
</reference>
<organism evidence="1 2">
    <name type="scientific">Cupriavidus pampae</name>
    <dbReference type="NCBI Taxonomy" id="659251"/>
    <lineage>
        <taxon>Bacteria</taxon>
        <taxon>Pseudomonadati</taxon>
        <taxon>Pseudomonadota</taxon>
        <taxon>Betaproteobacteria</taxon>
        <taxon>Burkholderiales</taxon>
        <taxon>Burkholderiaceae</taxon>
        <taxon>Cupriavidus</taxon>
    </lineage>
</organism>
<protein>
    <recommendedName>
        <fullName evidence="3">RloB domain-containing protein</fullName>
    </recommendedName>
</protein>
<name>A0ABM8WB81_9BURK</name>
<dbReference type="Proteomes" id="UP000706525">
    <property type="component" value="Unassembled WGS sequence"/>
</dbReference>
<accession>A0ABM8WB81</accession>
<dbReference type="RefSeq" id="WP_223982248.1">
    <property type="nucleotide sequence ID" value="NZ_CAJZAG010000001.1"/>
</dbReference>
<dbReference type="EMBL" id="CAJZAG010000001">
    <property type="protein sequence ID" value="CAG9164504.1"/>
    <property type="molecule type" value="Genomic_DNA"/>
</dbReference>
<gene>
    <name evidence="1" type="ORF">LMG32289_00847</name>
</gene>
<evidence type="ECO:0000313" key="1">
    <source>
        <dbReference type="EMBL" id="CAG9164504.1"/>
    </source>
</evidence>
<proteinExistence type="predicted"/>
<sequence length="183" mass="20456">MRQQLVQRKRVFVGCEGESERSYVTVLQRLLGIKAAYHLVSPVLNGGDPLAIVEAAAKALRQEQQRGRDSFIAKFILLDCDILGRAPDRDRQAEKMAADGGFHFIWQDPCHEALLLRHIEQCHAHRPPTTVAAERALTKEWPLYQKNMAAQELAEIIDSAALQRIARVEPGLAALLQMIGLCP</sequence>
<evidence type="ECO:0000313" key="2">
    <source>
        <dbReference type="Proteomes" id="UP000706525"/>
    </source>
</evidence>
<comment type="caution">
    <text evidence="1">The sequence shown here is derived from an EMBL/GenBank/DDBJ whole genome shotgun (WGS) entry which is preliminary data.</text>
</comment>
<keyword evidence="2" id="KW-1185">Reference proteome</keyword>
<dbReference type="Pfam" id="PF13707">
    <property type="entry name" value="RloB"/>
    <property type="match status" value="1"/>
</dbReference>